<gene>
    <name evidence="5" type="ORF">PPROV_000541700</name>
</gene>
<keyword evidence="3" id="KW-0687">Ribonucleoprotein</keyword>
<comment type="similarity">
    <text evidence="1">Belongs to the bacterial ribosomal protein bL12 family.</text>
</comment>
<dbReference type="InterPro" id="IPR000206">
    <property type="entry name" value="Ribosomal_bL12"/>
</dbReference>
<accession>A0A830HIP0</accession>
<evidence type="ECO:0000256" key="3">
    <source>
        <dbReference type="ARBA" id="ARBA00023274"/>
    </source>
</evidence>
<dbReference type="GO" id="GO:0005840">
    <property type="term" value="C:ribosome"/>
    <property type="evidence" value="ECO:0007669"/>
    <property type="project" value="UniProtKB-KW"/>
</dbReference>
<protein>
    <recommendedName>
        <fullName evidence="4">Large ribosomal subunit protein bL12 C-terminal domain-containing protein</fullName>
    </recommendedName>
</protein>
<dbReference type="InterPro" id="IPR013823">
    <property type="entry name" value="Ribosomal_bL12_C"/>
</dbReference>
<dbReference type="InterPro" id="IPR014719">
    <property type="entry name" value="Ribosomal_bL12_C/ClpS-like"/>
</dbReference>
<dbReference type="Gene3D" id="3.30.1390.10">
    <property type="match status" value="1"/>
</dbReference>
<dbReference type="Pfam" id="PF00542">
    <property type="entry name" value="Ribosomal_L12"/>
    <property type="match status" value="1"/>
</dbReference>
<dbReference type="OrthoDB" id="250175at2759"/>
<reference evidence="5" key="1">
    <citation type="submission" date="2020-10" db="EMBL/GenBank/DDBJ databases">
        <title>Unveiling of a novel bifunctional photoreceptor, Dualchrome1, isolated from a cosmopolitan green alga.</title>
        <authorList>
            <person name="Suzuki S."/>
            <person name="Kawachi M."/>
        </authorList>
    </citation>
    <scope>NUCLEOTIDE SEQUENCE</scope>
    <source>
        <strain evidence="5">NIES 2893</strain>
    </source>
</reference>
<feature type="domain" description="Large ribosomal subunit protein bL12 C-terminal" evidence="4">
    <location>
        <begin position="134"/>
        <end position="200"/>
    </location>
</feature>
<dbReference type="Proteomes" id="UP000660262">
    <property type="component" value="Unassembled WGS sequence"/>
</dbReference>
<dbReference type="SUPFAM" id="SSF54736">
    <property type="entry name" value="ClpS-like"/>
    <property type="match status" value="1"/>
</dbReference>
<evidence type="ECO:0000256" key="2">
    <source>
        <dbReference type="ARBA" id="ARBA00022980"/>
    </source>
</evidence>
<dbReference type="HAMAP" id="MF_00368">
    <property type="entry name" value="Ribosomal_bL12"/>
    <property type="match status" value="1"/>
</dbReference>
<keyword evidence="2" id="KW-0689">Ribosomal protein</keyword>
<evidence type="ECO:0000313" key="5">
    <source>
        <dbReference type="EMBL" id="GHP06672.1"/>
    </source>
</evidence>
<keyword evidence="6" id="KW-1185">Reference proteome</keyword>
<dbReference type="FunFam" id="3.30.1390.10:FF:000001">
    <property type="entry name" value="50S ribosomal protein L7/L12"/>
    <property type="match status" value="1"/>
</dbReference>
<dbReference type="AlphaFoldDB" id="A0A830HIP0"/>
<dbReference type="InterPro" id="IPR036235">
    <property type="entry name" value="Ribosomal_bL12_oligo_N_sf"/>
</dbReference>
<dbReference type="PANTHER" id="PTHR45987">
    <property type="entry name" value="39S RIBOSOMAL PROTEIN L12"/>
    <property type="match status" value="1"/>
</dbReference>
<dbReference type="GO" id="GO:1990904">
    <property type="term" value="C:ribonucleoprotein complex"/>
    <property type="evidence" value="ECO:0007669"/>
    <property type="project" value="UniProtKB-KW"/>
</dbReference>
<dbReference type="Gene3D" id="1.20.5.710">
    <property type="entry name" value="Single helix bin"/>
    <property type="match status" value="1"/>
</dbReference>
<evidence type="ECO:0000313" key="6">
    <source>
        <dbReference type="Proteomes" id="UP000660262"/>
    </source>
</evidence>
<dbReference type="PANTHER" id="PTHR45987:SF4">
    <property type="entry name" value="LARGE RIBOSOMAL SUBUNIT PROTEIN BL12M"/>
    <property type="match status" value="1"/>
</dbReference>
<dbReference type="CDD" id="cd00387">
    <property type="entry name" value="Ribosomal_L7_L12"/>
    <property type="match status" value="1"/>
</dbReference>
<comment type="caution">
    <text evidence="5">The sequence shown here is derived from an EMBL/GenBank/DDBJ whole genome shotgun (WGS) entry which is preliminary data.</text>
</comment>
<dbReference type="GO" id="GO:0003735">
    <property type="term" value="F:structural constituent of ribosome"/>
    <property type="evidence" value="ECO:0007669"/>
    <property type="project" value="InterPro"/>
</dbReference>
<evidence type="ECO:0000256" key="1">
    <source>
        <dbReference type="ARBA" id="ARBA00007197"/>
    </source>
</evidence>
<dbReference type="SUPFAM" id="SSF48300">
    <property type="entry name" value="Ribosomal protein L7/12, oligomerisation (N-terminal) domain"/>
    <property type="match status" value="1"/>
</dbReference>
<proteinExistence type="inferred from homology"/>
<dbReference type="GO" id="GO:0003729">
    <property type="term" value="F:mRNA binding"/>
    <property type="evidence" value="ECO:0007669"/>
    <property type="project" value="TreeGrafter"/>
</dbReference>
<sequence length="201" mass="20611">MSSLRLLTSLRGLPLPGLCGGLSSSESCSRALSFAALSMGAPNQSFSSEAAAAASEDAPAASEKVMKLADEITALTLLETADLTELLKDRLGVELPAGGFAMGAMPMAMPAAGAAPAAADDAPAEEAAPAKTDFDVQLDAFDAGQKIKLIKEVRTATDLGLKEAKELVESAPCVVKKGLPKEQAEELQKKLIELGAQVSLV</sequence>
<name>A0A830HIP0_9CHLO</name>
<dbReference type="GO" id="GO:0006412">
    <property type="term" value="P:translation"/>
    <property type="evidence" value="ECO:0007669"/>
    <property type="project" value="InterPro"/>
</dbReference>
<evidence type="ECO:0000259" key="4">
    <source>
        <dbReference type="Pfam" id="PF00542"/>
    </source>
</evidence>
<organism evidence="5 6">
    <name type="scientific">Pycnococcus provasolii</name>
    <dbReference type="NCBI Taxonomy" id="41880"/>
    <lineage>
        <taxon>Eukaryota</taxon>
        <taxon>Viridiplantae</taxon>
        <taxon>Chlorophyta</taxon>
        <taxon>Pseudoscourfieldiophyceae</taxon>
        <taxon>Pseudoscourfieldiales</taxon>
        <taxon>Pycnococcaceae</taxon>
        <taxon>Pycnococcus</taxon>
    </lineage>
</organism>
<dbReference type="EMBL" id="BNJQ01000013">
    <property type="protein sequence ID" value="GHP06672.1"/>
    <property type="molecule type" value="Genomic_DNA"/>
</dbReference>